<evidence type="ECO:0000256" key="4">
    <source>
        <dbReference type="ARBA" id="ARBA00010561"/>
    </source>
</evidence>
<evidence type="ECO:0000256" key="3">
    <source>
        <dbReference type="ARBA" id="ARBA00004663"/>
    </source>
</evidence>
<evidence type="ECO:0000256" key="14">
    <source>
        <dbReference type="ARBA" id="ARBA00025228"/>
    </source>
</evidence>
<keyword evidence="11 19" id="KW-0460">Magnesium</keyword>
<evidence type="ECO:0000256" key="16">
    <source>
        <dbReference type="ARBA" id="ARBA00032853"/>
    </source>
</evidence>
<sequence length="244" mass="25905">MRTHWLAFLGALQFLTLIPVRLPGMLDAPTQQRTLLYYPLVGLLLGLVLLVPVLLTPGLAVAVQAALVLVLWCALTGGLHLDGLADSADGWMGGLGDRERTLAIMKDPHVGASGALALMLQLLLKWSLLQALLALDAFWPLLLAPVAGRCAAQYLLLLTPYARPGGLASGVASPPALPVHLTAATLALLLAWQQPLLPLVLAAGGWALRWLMLRRLQGYTGDTAGALIELIESLFLLAALMVVM</sequence>
<evidence type="ECO:0000256" key="5">
    <source>
        <dbReference type="ARBA" id="ARBA00013200"/>
    </source>
</evidence>
<evidence type="ECO:0000256" key="19">
    <source>
        <dbReference type="HAMAP-Rule" id="MF_00719"/>
    </source>
</evidence>
<comment type="similarity">
    <text evidence="4 19">Belongs to the CobS family.</text>
</comment>
<feature type="transmembrane region" description="Helical" evidence="19">
    <location>
        <begin position="224"/>
        <end position="243"/>
    </location>
</feature>
<comment type="caution">
    <text evidence="20">The sequence shown here is derived from an EMBL/GenBank/DDBJ whole genome shotgun (WGS) entry which is preliminary data.</text>
</comment>
<dbReference type="PANTHER" id="PTHR34148:SF1">
    <property type="entry name" value="ADENOSYLCOBINAMIDE-GDP RIBAZOLETRANSFERASE"/>
    <property type="match status" value="1"/>
</dbReference>
<organism evidence="20 21">
    <name type="scientific">Marinobacterium weihaiense</name>
    <dbReference type="NCBI Taxonomy" id="2851016"/>
    <lineage>
        <taxon>Bacteria</taxon>
        <taxon>Pseudomonadati</taxon>
        <taxon>Pseudomonadota</taxon>
        <taxon>Gammaproteobacteria</taxon>
        <taxon>Oceanospirillales</taxon>
        <taxon>Oceanospirillaceae</taxon>
        <taxon>Marinobacterium</taxon>
    </lineage>
</organism>
<evidence type="ECO:0000256" key="6">
    <source>
        <dbReference type="ARBA" id="ARBA00015850"/>
    </source>
</evidence>
<evidence type="ECO:0000256" key="2">
    <source>
        <dbReference type="ARBA" id="ARBA00004651"/>
    </source>
</evidence>
<evidence type="ECO:0000256" key="11">
    <source>
        <dbReference type="ARBA" id="ARBA00022842"/>
    </source>
</evidence>
<dbReference type="Pfam" id="PF02654">
    <property type="entry name" value="CobS"/>
    <property type="match status" value="1"/>
</dbReference>
<dbReference type="InterPro" id="IPR003805">
    <property type="entry name" value="CobS"/>
</dbReference>
<dbReference type="RefSeq" id="WP_217334779.1">
    <property type="nucleotide sequence ID" value="NZ_JAHQZT010000008.1"/>
</dbReference>
<name>A0ABS6MAP9_9GAMM</name>
<feature type="transmembrane region" description="Helical" evidence="19">
    <location>
        <begin position="35"/>
        <end position="55"/>
    </location>
</feature>
<dbReference type="GO" id="GO:0051073">
    <property type="term" value="F:adenosylcobinamide-GDP ribazoletransferase activity"/>
    <property type="evidence" value="ECO:0007669"/>
    <property type="project" value="UniProtKB-EC"/>
</dbReference>
<gene>
    <name evidence="19 20" type="primary">cobS</name>
    <name evidence="20" type="ORF">KTN04_08430</name>
</gene>
<dbReference type="NCBIfam" id="TIGR00317">
    <property type="entry name" value="cobS"/>
    <property type="match status" value="1"/>
</dbReference>
<evidence type="ECO:0000256" key="10">
    <source>
        <dbReference type="ARBA" id="ARBA00022692"/>
    </source>
</evidence>
<comment type="catalytic activity">
    <reaction evidence="18 19">
        <text>alpha-ribazole 5'-phosphate + adenosylcob(III)inamide-GDP = adenosylcob(III)alamin 5'-phosphate + GMP + H(+)</text>
        <dbReference type="Rhea" id="RHEA:23560"/>
        <dbReference type="ChEBI" id="CHEBI:15378"/>
        <dbReference type="ChEBI" id="CHEBI:57918"/>
        <dbReference type="ChEBI" id="CHEBI:58115"/>
        <dbReference type="ChEBI" id="CHEBI:60487"/>
        <dbReference type="ChEBI" id="CHEBI:60493"/>
        <dbReference type="EC" id="2.7.8.26"/>
    </reaction>
</comment>
<feature type="transmembrane region" description="Helical" evidence="19">
    <location>
        <begin position="61"/>
        <end position="81"/>
    </location>
</feature>
<protein>
    <recommendedName>
        <fullName evidence="6 19">Adenosylcobinamide-GDP ribazoletransferase</fullName>
        <ecNumber evidence="5 19">2.7.8.26</ecNumber>
    </recommendedName>
    <alternativeName>
        <fullName evidence="16 19">Cobalamin synthase</fullName>
    </alternativeName>
    <alternativeName>
        <fullName evidence="15 19">Cobalamin-5'-phosphate synthase</fullName>
    </alternativeName>
</protein>
<dbReference type="EC" id="2.7.8.26" evidence="5 19"/>
<evidence type="ECO:0000256" key="7">
    <source>
        <dbReference type="ARBA" id="ARBA00022475"/>
    </source>
</evidence>
<evidence type="ECO:0000313" key="21">
    <source>
        <dbReference type="Proteomes" id="UP000755551"/>
    </source>
</evidence>
<accession>A0ABS6MAP9</accession>
<comment type="function">
    <text evidence="14 19">Joins adenosylcobinamide-GDP and alpha-ribazole to generate adenosylcobalamin (Ado-cobalamin). Also synthesizes adenosylcobalamin 5'-phosphate from adenosylcobinamide-GDP and alpha-ribazole 5'-phosphate.</text>
</comment>
<evidence type="ECO:0000313" key="20">
    <source>
        <dbReference type="EMBL" id="MBV0933363.1"/>
    </source>
</evidence>
<proteinExistence type="inferred from homology"/>
<keyword evidence="7 19" id="KW-1003">Cell membrane</keyword>
<evidence type="ECO:0000256" key="17">
    <source>
        <dbReference type="ARBA" id="ARBA00048623"/>
    </source>
</evidence>
<feature type="transmembrane region" description="Helical" evidence="19">
    <location>
        <begin position="196"/>
        <end position="212"/>
    </location>
</feature>
<evidence type="ECO:0000256" key="9">
    <source>
        <dbReference type="ARBA" id="ARBA00022679"/>
    </source>
</evidence>
<dbReference type="PANTHER" id="PTHR34148">
    <property type="entry name" value="ADENOSYLCOBINAMIDE-GDP RIBAZOLETRANSFERASE"/>
    <property type="match status" value="1"/>
</dbReference>
<evidence type="ECO:0000256" key="13">
    <source>
        <dbReference type="ARBA" id="ARBA00023136"/>
    </source>
</evidence>
<dbReference type="EMBL" id="JAHQZT010000008">
    <property type="protein sequence ID" value="MBV0933363.1"/>
    <property type="molecule type" value="Genomic_DNA"/>
</dbReference>
<keyword evidence="13 19" id="KW-0472">Membrane</keyword>
<comment type="pathway">
    <text evidence="3 19">Cofactor biosynthesis; adenosylcobalamin biosynthesis; adenosylcobalamin from cob(II)yrinate a,c-diamide: step 7/7.</text>
</comment>
<evidence type="ECO:0000256" key="12">
    <source>
        <dbReference type="ARBA" id="ARBA00022989"/>
    </source>
</evidence>
<evidence type="ECO:0000256" key="15">
    <source>
        <dbReference type="ARBA" id="ARBA00032605"/>
    </source>
</evidence>
<reference evidence="20 21" key="1">
    <citation type="submission" date="2021-06" db="EMBL/GenBank/DDBJ databases">
        <title>Bacterium isolated from marine sediment.</title>
        <authorList>
            <person name="Zhu K.-L."/>
            <person name="Du Z.-J."/>
            <person name="Liang Q.-Y."/>
        </authorList>
    </citation>
    <scope>NUCLEOTIDE SEQUENCE [LARGE SCALE GENOMIC DNA]</scope>
    <source>
        <strain evidence="20 21">A346</strain>
    </source>
</reference>
<dbReference type="Proteomes" id="UP000755551">
    <property type="component" value="Unassembled WGS sequence"/>
</dbReference>
<keyword evidence="8 19" id="KW-0169">Cobalamin biosynthesis</keyword>
<comment type="cofactor">
    <cofactor evidence="1 19">
        <name>Mg(2+)</name>
        <dbReference type="ChEBI" id="CHEBI:18420"/>
    </cofactor>
</comment>
<keyword evidence="10 19" id="KW-0812">Transmembrane</keyword>
<feature type="transmembrane region" description="Helical" evidence="19">
    <location>
        <begin position="6"/>
        <end position="23"/>
    </location>
</feature>
<dbReference type="HAMAP" id="MF_00719">
    <property type="entry name" value="CobS"/>
    <property type="match status" value="1"/>
</dbReference>
<keyword evidence="21" id="KW-1185">Reference proteome</keyword>
<keyword evidence="9 19" id="KW-0808">Transferase</keyword>
<evidence type="ECO:0000256" key="8">
    <source>
        <dbReference type="ARBA" id="ARBA00022573"/>
    </source>
</evidence>
<evidence type="ECO:0000256" key="1">
    <source>
        <dbReference type="ARBA" id="ARBA00001946"/>
    </source>
</evidence>
<keyword evidence="12 19" id="KW-1133">Transmembrane helix</keyword>
<evidence type="ECO:0000256" key="18">
    <source>
        <dbReference type="ARBA" id="ARBA00049504"/>
    </source>
</evidence>
<comment type="subcellular location">
    <subcellularLocation>
        <location evidence="2 19">Cell membrane</location>
        <topology evidence="2 19">Multi-pass membrane protein</topology>
    </subcellularLocation>
</comment>
<comment type="catalytic activity">
    <reaction evidence="17 19">
        <text>alpha-ribazole + adenosylcob(III)inamide-GDP = adenosylcob(III)alamin + GMP + H(+)</text>
        <dbReference type="Rhea" id="RHEA:16049"/>
        <dbReference type="ChEBI" id="CHEBI:10329"/>
        <dbReference type="ChEBI" id="CHEBI:15378"/>
        <dbReference type="ChEBI" id="CHEBI:18408"/>
        <dbReference type="ChEBI" id="CHEBI:58115"/>
        <dbReference type="ChEBI" id="CHEBI:60487"/>
        <dbReference type="EC" id="2.7.8.26"/>
    </reaction>
</comment>